<evidence type="ECO:0000259" key="4">
    <source>
        <dbReference type="PROSITE" id="PS50949"/>
    </source>
</evidence>
<comment type="caution">
    <text evidence="5">The sequence shown here is derived from an EMBL/GenBank/DDBJ whole genome shotgun (WGS) entry which is preliminary data.</text>
</comment>
<dbReference type="NCBIfam" id="TIGR03337">
    <property type="entry name" value="phnR"/>
    <property type="match status" value="1"/>
</dbReference>
<evidence type="ECO:0000313" key="5">
    <source>
        <dbReference type="EMBL" id="MBC5850237.1"/>
    </source>
</evidence>
<dbReference type="GO" id="GO:0003677">
    <property type="term" value="F:DNA binding"/>
    <property type="evidence" value="ECO:0007669"/>
    <property type="project" value="UniProtKB-KW"/>
</dbReference>
<organism evidence="5 6">
    <name type="scientific">Vibrio metschnikovii</name>
    <dbReference type="NCBI Taxonomy" id="28172"/>
    <lineage>
        <taxon>Bacteria</taxon>
        <taxon>Pseudomonadati</taxon>
        <taxon>Pseudomonadota</taxon>
        <taxon>Gammaproteobacteria</taxon>
        <taxon>Vibrionales</taxon>
        <taxon>Vibrionaceae</taxon>
        <taxon>Vibrio</taxon>
    </lineage>
</organism>
<dbReference type="InterPro" id="IPR050679">
    <property type="entry name" value="Bact_HTH_transcr_reg"/>
</dbReference>
<dbReference type="Proteomes" id="UP000615796">
    <property type="component" value="Unassembled WGS sequence"/>
</dbReference>
<dbReference type="InterPro" id="IPR000524">
    <property type="entry name" value="Tscrpt_reg_HTH_GntR"/>
</dbReference>
<dbReference type="AlphaFoldDB" id="A0A9X0R646"/>
<evidence type="ECO:0000256" key="1">
    <source>
        <dbReference type="ARBA" id="ARBA00023015"/>
    </source>
</evidence>
<keyword evidence="3" id="KW-0804">Transcription</keyword>
<keyword evidence="1" id="KW-0805">Transcription regulation</keyword>
<dbReference type="InterPro" id="IPR036388">
    <property type="entry name" value="WH-like_DNA-bd_sf"/>
</dbReference>
<evidence type="ECO:0000313" key="6">
    <source>
        <dbReference type="Proteomes" id="UP000615796"/>
    </source>
</evidence>
<gene>
    <name evidence="5" type="primary">phnR</name>
    <name evidence="5" type="ORF">H8Q88_04600</name>
</gene>
<dbReference type="SMART" id="SM00345">
    <property type="entry name" value="HTH_GNTR"/>
    <property type="match status" value="1"/>
</dbReference>
<dbReference type="CDD" id="cd07377">
    <property type="entry name" value="WHTH_GntR"/>
    <property type="match status" value="1"/>
</dbReference>
<proteinExistence type="predicted"/>
<dbReference type="InterPro" id="IPR017722">
    <property type="entry name" value="Tscrpt_reg_PhnR"/>
</dbReference>
<dbReference type="GO" id="GO:0003700">
    <property type="term" value="F:DNA-binding transcription factor activity"/>
    <property type="evidence" value="ECO:0007669"/>
    <property type="project" value="InterPro"/>
</dbReference>
<dbReference type="InterPro" id="IPR036390">
    <property type="entry name" value="WH_DNA-bd_sf"/>
</dbReference>
<evidence type="ECO:0000256" key="2">
    <source>
        <dbReference type="ARBA" id="ARBA00023125"/>
    </source>
</evidence>
<dbReference type="Gene3D" id="1.10.10.10">
    <property type="entry name" value="Winged helix-like DNA-binding domain superfamily/Winged helix DNA-binding domain"/>
    <property type="match status" value="1"/>
</dbReference>
<dbReference type="SUPFAM" id="SSF64288">
    <property type="entry name" value="Chorismate lyase-like"/>
    <property type="match status" value="1"/>
</dbReference>
<dbReference type="PANTHER" id="PTHR44846:SF7">
    <property type="entry name" value="TRANSCRIPTIONAL REGULATOR OF 2-AMINOETHYLPHOSPHONATE DEGRADATION OPERONS-RELATED"/>
    <property type="match status" value="1"/>
</dbReference>
<keyword evidence="6" id="KW-1185">Reference proteome</keyword>
<dbReference type="RefSeq" id="WP_161438268.1">
    <property type="nucleotide sequence ID" value="NZ_JACGLY010000001.1"/>
</dbReference>
<dbReference type="PANTHER" id="PTHR44846">
    <property type="entry name" value="MANNOSYL-D-GLYCERATE TRANSPORT/METABOLISM SYSTEM REPRESSOR MNGR-RELATED"/>
    <property type="match status" value="1"/>
</dbReference>
<dbReference type="SMART" id="SM00866">
    <property type="entry name" value="UTRA"/>
    <property type="match status" value="1"/>
</dbReference>
<dbReference type="InterPro" id="IPR011663">
    <property type="entry name" value="UTRA"/>
</dbReference>
<dbReference type="GO" id="GO:0045892">
    <property type="term" value="P:negative regulation of DNA-templated transcription"/>
    <property type="evidence" value="ECO:0007669"/>
    <property type="project" value="TreeGrafter"/>
</dbReference>
<evidence type="ECO:0000256" key="3">
    <source>
        <dbReference type="ARBA" id="ARBA00023163"/>
    </source>
</evidence>
<name>A0A9X0R646_VIBME</name>
<dbReference type="PRINTS" id="PR00035">
    <property type="entry name" value="HTHGNTR"/>
</dbReference>
<reference evidence="5" key="1">
    <citation type="submission" date="2020-08" db="EMBL/GenBank/DDBJ databases">
        <title>Genome Sequencing and Pan-Genome Analysis of Migratory bird Vibrio Strains, Inner Mongolia.</title>
        <authorList>
            <person name="Zheng L."/>
        </authorList>
    </citation>
    <scope>NUCLEOTIDE SEQUENCE</scope>
    <source>
        <strain evidence="5">M13F</strain>
    </source>
</reference>
<dbReference type="InterPro" id="IPR028978">
    <property type="entry name" value="Chorismate_lyase_/UTRA_dom_sf"/>
</dbReference>
<dbReference type="SUPFAM" id="SSF46785">
    <property type="entry name" value="Winged helix' DNA-binding domain"/>
    <property type="match status" value="1"/>
</dbReference>
<dbReference type="Gene3D" id="3.40.1410.10">
    <property type="entry name" value="Chorismate lyase-like"/>
    <property type="match status" value="1"/>
</dbReference>
<feature type="domain" description="HTH gntR-type" evidence="4">
    <location>
        <begin position="1"/>
        <end position="68"/>
    </location>
</feature>
<protein>
    <submittedName>
        <fullName evidence="5">Phosphonate utilization transcriptional regulator PhnR</fullName>
    </submittedName>
</protein>
<dbReference type="EMBL" id="JACRUP010000002">
    <property type="protein sequence ID" value="MBC5850237.1"/>
    <property type="molecule type" value="Genomic_DNA"/>
</dbReference>
<accession>A0A9X0R646</accession>
<dbReference type="Pfam" id="PF07702">
    <property type="entry name" value="UTRA"/>
    <property type="match status" value="1"/>
</dbReference>
<sequence>MQYLAIKDIIIEQISSGQLSARQKLPSERKLAESFSTTRVTLREALSLLEAEGRIYREDRRGWFISPSPLRYDPTQNLTFEQLAKTQQRVPTVQLLTAKSSLANPQASRLLQLKPFSEVYHLERVRCLEQRPVAFVTNYLSPERFPNLLTLELSQSLTLLYQQHFFTECATIRYRITSRSLLGEMAQALRTTQGTPAMVIERVRYDAQGGLIDTEISYWRHDAIVIESLLTMQEPCYDD</sequence>
<keyword evidence="2" id="KW-0238">DNA-binding</keyword>
<dbReference type="PROSITE" id="PS50949">
    <property type="entry name" value="HTH_GNTR"/>
    <property type="match status" value="1"/>
</dbReference>
<dbReference type="Pfam" id="PF00392">
    <property type="entry name" value="GntR"/>
    <property type="match status" value="1"/>
</dbReference>
<dbReference type="FunFam" id="1.10.10.10:FF:000287">
    <property type="entry name" value="Phosphonate utilization transcriptional regulator PhnR"/>
    <property type="match status" value="1"/>
</dbReference>